<feature type="region of interest" description="Disordered" evidence="3">
    <location>
        <begin position="1475"/>
        <end position="1497"/>
    </location>
</feature>
<keyword evidence="6" id="KW-1185">Reference proteome</keyword>
<dbReference type="GO" id="GO:0031011">
    <property type="term" value="C:Ino80 complex"/>
    <property type="evidence" value="ECO:0007669"/>
    <property type="project" value="InterPro"/>
</dbReference>
<proteinExistence type="predicted"/>
<dbReference type="CDD" id="cd21865">
    <property type="entry name" value="DEUBAD_NFRKB"/>
    <property type="match status" value="1"/>
</dbReference>
<dbReference type="InterPro" id="IPR044867">
    <property type="entry name" value="DEUBAD_dom"/>
</dbReference>
<name>A0A7M5WQ64_9CNID</name>
<dbReference type="InterPro" id="IPR024867">
    <property type="entry name" value="NFRKB"/>
</dbReference>
<feature type="region of interest" description="Disordered" evidence="3">
    <location>
        <begin position="1009"/>
        <end position="1035"/>
    </location>
</feature>
<sequence length="1497" mass="164684">MLCNLNGETLLIPDELVESESIFKTVVSLDTWNSLSVDERSDLTKLLPSFDNHEEQTTTIKTIFNSADRDFKFGQPVTSAFVKLKGGHLHPETMEMKERCNKLKMKNHKMKQKQYYKNLLQEVIVSRQEVLDRMYKEGAHFHDDETEKAEEKKIAGKRCYHPTQERLESVDKKYKRILKDIAADCGDKEDVSSDEEMILDHQKMDPTPFAISENDFQTRLKDHYKRRAVGERHPELETTNVSIADVIMRCSNTKKPLKSSKKLLKKKFPSKVPASTLSVKPVSSSTSTKPLDPLAALATSPTNTKPSKPSSNSDSSIKASESSHGNSSTPSAKPNKTKDLNDKLNEKKSDSKKASSKKKSDSNHKISSSTSKAITTKPLMSSKGFPKMGCYFSLIGYIFEKAHDKKCSMAKIQEELALWQTHKSSDLCGWKTLYSNWLPLVRYAVEYLLGKGYGKQLPEFIPLLIPEGETEWVWTGPEFDDDDVIVPLCNHWMETLNAALTDSKNKKTAEESKKEALTASKPVSAVRCSTEKEREEYRLQEKERYQNAHKPYIYKIVKEDTNVVEEVVVGPIKSVFTISDMNTCKAREHTMLVSDRPAYVTILCLVRDAVARLPNGEGTRVDVCTMLKDSQFLNSEASDTQIHGVVSGALDRLHAEKDPCVKFDGVRKVWIYLHKFRTKEEFEKLHAANAAAALAKKQLSKKNQKKKSLPLSEALNSTKDEENSTIADHSLDSNKLLATPPQTPDNKNKISIDGPFQRTPESEKKKNNKRKRTGSDSHQNHHQSGGIPESRSSKQPKMTAAATDSILMSDSQLSMEREALMATQAILDPEPDDTDFLIEPSTPSNLFINTSHSGGFSTNSSESPNIAQPFNTPVVTTRSQLTVKTTSILTSPIATSSTSTKPTKPKPQRQRSNPTKNYTPKSNNTTDVLHPTAAKQINLPSVYLKGNVFNNLSPISSPGNLPNLLIHTLDSNKTLLSNSTTAATTKTTQSTLLQQQQLAISNAILLQHHKQKQQQQQQASNKQPTIPNQKLKPNDPTVQHIQKLVQLQQQQKALQQKQALQLKQPSPKTAPTQIQLQAIPTKLQVTQAQSKATKQQFFISTKSISGKPAIASLQQMINKKANSPALTVKSPTSPNATNIKQSLLSPTNASGKPIQANMGLALGNIPTSTLQNLNQLISSKRIHSKNVTVPGPLVNLSLPSSNHKTIQSPTTILKQANLLANSKLPLQQKATIKEPANKPILAPNIRQSPSNIVHQYVTINEKQHQKIRTSLAPTKKLVTPASIVTTVQNSHMQTLSLNQLVAAARANLQTTSVRATATMSTSITSNSKIRPTGTTLQALLQVVQKPNAAGGMTPNAQLLIPPQQLAKATGDASKFVRLPRAAVVGKTVTPSALTNITFQRQSSGGGVTQTSKQGASVAPLKISLPKTCFSGTSPIQMSPITIGSQLRTPANIVFSSPSLLVTGGRTVKLASPRLTTAKAPTSTTSINSNFTKTSDQN</sequence>
<dbReference type="InterPro" id="IPR025220">
    <property type="entry name" value="NFRKB_WH_1"/>
</dbReference>
<evidence type="ECO:0000313" key="6">
    <source>
        <dbReference type="Proteomes" id="UP000594262"/>
    </source>
</evidence>
<evidence type="ECO:0000256" key="2">
    <source>
        <dbReference type="ARBA" id="ARBA00023242"/>
    </source>
</evidence>
<evidence type="ECO:0000313" key="5">
    <source>
        <dbReference type="EnsemblMetazoa" id="CLYHEMP000703.1"/>
    </source>
</evidence>
<evidence type="ECO:0000256" key="1">
    <source>
        <dbReference type="ARBA" id="ARBA00004123"/>
    </source>
</evidence>
<evidence type="ECO:0000256" key="3">
    <source>
        <dbReference type="SAM" id="MobiDB-lite"/>
    </source>
</evidence>
<dbReference type="Pfam" id="PF14465">
    <property type="entry name" value="WHD_1st_NFRKB"/>
    <property type="match status" value="1"/>
</dbReference>
<feature type="compositionally biased region" description="Basic residues" evidence="3">
    <location>
        <begin position="255"/>
        <end position="269"/>
    </location>
</feature>
<feature type="compositionally biased region" description="Basic and acidic residues" evidence="3">
    <location>
        <begin position="336"/>
        <end position="364"/>
    </location>
</feature>
<feature type="compositionally biased region" description="Low complexity" evidence="3">
    <location>
        <begin position="270"/>
        <end position="291"/>
    </location>
</feature>
<organism evidence="5 6">
    <name type="scientific">Clytia hemisphaerica</name>
    <dbReference type="NCBI Taxonomy" id="252671"/>
    <lineage>
        <taxon>Eukaryota</taxon>
        <taxon>Metazoa</taxon>
        <taxon>Cnidaria</taxon>
        <taxon>Hydrozoa</taxon>
        <taxon>Hydroidolina</taxon>
        <taxon>Leptothecata</taxon>
        <taxon>Obeliida</taxon>
        <taxon>Clytiidae</taxon>
        <taxon>Clytia</taxon>
    </lineage>
</organism>
<feature type="compositionally biased region" description="Polar residues" evidence="3">
    <location>
        <begin position="910"/>
        <end position="927"/>
    </location>
</feature>
<dbReference type="Gene3D" id="1.10.10.2430">
    <property type="entry name" value="NFRKB winged helix-like domain"/>
    <property type="match status" value="1"/>
</dbReference>
<feature type="compositionally biased region" description="Low complexity" evidence="3">
    <location>
        <begin position="886"/>
        <end position="902"/>
    </location>
</feature>
<dbReference type="EnsemblMetazoa" id="CLYHEMT000703.1">
    <property type="protein sequence ID" value="CLYHEMP000703.1"/>
    <property type="gene ID" value="CLYHEMG000703"/>
</dbReference>
<dbReference type="Proteomes" id="UP000594262">
    <property type="component" value="Unplaced"/>
</dbReference>
<accession>A0A7M5WQ64</accession>
<feature type="region of interest" description="Disordered" evidence="3">
    <location>
        <begin position="255"/>
        <end position="373"/>
    </location>
</feature>
<dbReference type="Pfam" id="PF25793">
    <property type="entry name" value="WHD_2nd_NFRKB"/>
    <property type="match status" value="1"/>
</dbReference>
<feature type="compositionally biased region" description="Low complexity" evidence="3">
    <location>
        <begin position="299"/>
        <end position="323"/>
    </location>
</feature>
<evidence type="ECO:0000259" key="4">
    <source>
        <dbReference type="PROSITE" id="PS51916"/>
    </source>
</evidence>
<feature type="compositionally biased region" description="Polar residues" evidence="3">
    <location>
        <begin position="1019"/>
        <end position="1028"/>
    </location>
</feature>
<dbReference type="InterPro" id="IPR038106">
    <property type="entry name" value="NFRKB_winged_sf"/>
</dbReference>
<dbReference type="GO" id="GO:0002020">
    <property type="term" value="F:protease binding"/>
    <property type="evidence" value="ECO:0007669"/>
    <property type="project" value="TreeGrafter"/>
</dbReference>
<reference evidence="5" key="1">
    <citation type="submission" date="2021-01" db="UniProtKB">
        <authorList>
            <consortium name="EnsemblMetazoa"/>
        </authorList>
    </citation>
    <scope>IDENTIFICATION</scope>
</reference>
<feature type="region of interest" description="Disordered" evidence="3">
    <location>
        <begin position="886"/>
        <end position="927"/>
    </location>
</feature>
<keyword evidence="2" id="KW-0539">Nucleus</keyword>
<protein>
    <recommendedName>
        <fullName evidence="4">DEUBAD domain-containing protein</fullName>
    </recommendedName>
</protein>
<feature type="compositionally biased region" description="Polar residues" evidence="3">
    <location>
        <begin position="1478"/>
        <end position="1497"/>
    </location>
</feature>
<dbReference type="RefSeq" id="XP_066913039.1">
    <property type="nucleotide sequence ID" value="XM_067056938.1"/>
</dbReference>
<feature type="compositionally biased region" description="Polar residues" evidence="3">
    <location>
        <begin position="324"/>
        <end position="334"/>
    </location>
</feature>
<feature type="domain" description="DEUBAD" evidence="4">
    <location>
        <begin position="13"/>
        <end position="129"/>
    </location>
</feature>
<dbReference type="PROSITE" id="PS51916">
    <property type="entry name" value="DEUBAD"/>
    <property type="match status" value="1"/>
</dbReference>
<dbReference type="PANTHER" id="PTHR13052">
    <property type="entry name" value="NFRKB-RELATED"/>
    <property type="match status" value="1"/>
</dbReference>
<feature type="region of interest" description="Disordered" evidence="3">
    <location>
        <begin position="697"/>
        <end position="801"/>
    </location>
</feature>
<dbReference type="InterPro" id="IPR057748">
    <property type="entry name" value="NFRKB_WH_2"/>
</dbReference>
<dbReference type="PANTHER" id="PTHR13052:SF3">
    <property type="entry name" value="NUCLEAR FACTOR RELATED TO KAPPA-B-BINDING PROTEIN"/>
    <property type="match status" value="1"/>
</dbReference>
<comment type="subcellular location">
    <subcellularLocation>
        <location evidence="1">Nucleus</location>
    </subcellularLocation>
</comment>
<dbReference type="GeneID" id="136800307"/>
<feature type="compositionally biased region" description="Basic residues" evidence="3">
    <location>
        <begin position="698"/>
        <end position="708"/>
    </location>
</feature>
<dbReference type="OrthoDB" id="70874at2759"/>